<accession>A0A518AS31</accession>
<evidence type="ECO:0000313" key="1">
    <source>
        <dbReference type="EMBL" id="QDU57531.1"/>
    </source>
</evidence>
<dbReference type="OrthoDB" id="960855at2"/>
<evidence type="ECO:0000313" key="2">
    <source>
        <dbReference type="Proteomes" id="UP000315750"/>
    </source>
</evidence>
<dbReference type="RefSeq" id="WP_145248761.1">
    <property type="nucleotide sequence ID" value="NZ_CP036278.1"/>
</dbReference>
<organism evidence="1 2">
    <name type="scientific">Aeoliella mucimassa</name>
    <dbReference type="NCBI Taxonomy" id="2527972"/>
    <lineage>
        <taxon>Bacteria</taxon>
        <taxon>Pseudomonadati</taxon>
        <taxon>Planctomycetota</taxon>
        <taxon>Planctomycetia</taxon>
        <taxon>Pirellulales</taxon>
        <taxon>Lacipirellulaceae</taxon>
        <taxon>Aeoliella</taxon>
    </lineage>
</organism>
<protein>
    <submittedName>
        <fullName evidence="1">Uncharacterized protein</fullName>
    </submittedName>
</protein>
<dbReference type="KEGG" id="amuc:Pan181_37490"/>
<reference evidence="1 2" key="1">
    <citation type="submission" date="2019-02" db="EMBL/GenBank/DDBJ databases">
        <title>Deep-cultivation of Planctomycetes and their phenomic and genomic characterization uncovers novel biology.</title>
        <authorList>
            <person name="Wiegand S."/>
            <person name="Jogler M."/>
            <person name="Boedeker C."/>
            <person name="Pinto D."/>
            <person name="Vollmers J."/>
            <person name="Rivas-Marin E."/>
            <person name="Kohn T."/>
            <person name="Peeters S.H."/>
            <person name="Heuer A."/>
            <person name="Rast P."/>
            <person name="Oberbeckmann S."/>
            <person name="Bunk B."/>
            <person name="Jeske O."/>
            <person name="Meyerdierks A."/>
            <person name="Storesund J.E."/>
            <person name="Kallscheuer N."/>
            <person name="Luecker S."/>
            <person name="Lage O.M."/>
            <person name="Pohl T."/>
            <person name="Merkel B.J."/>
            <person name="Hornburger P."/>
            <person name="Mueller R.-W."/>
            <person name="Bruemmer F."/>
            <person name="Labrenz M."/>
            <person name="Spormann A.M."/>
            <person name="Op den Camp H."/>
            <person name="Overmann J."/>
            <person name="Amann R."/>
            <person name="Jetten M.S.M."/>
            <person name="Mascher T."/>
            <person name="Medema M.H."/>
            <person name="Devos D.P."/>
            <person name="Kaster A.-K."/>
            <person name="Ovreas L."/>
            <person name="Rohde M."/>
            <person name="Galperin M.Y."/>
            <person name="Jogler C."/>
        </authorList>
    </citation>
    <scope>NUCLEOTIDE SEQUENCE [LARGE SCALE GENOMIC DNA]</scope>
    <source>
        <strain evidence="1 2">Pan181</strain>
    </source>
</reference>
<proteinExistence type="predicted"/>
<name>A0A518AS31_9BACT</name>
<gene>
    <name evidence="1" type="ORF">Pan181_37490</name>
</gene>
<dbReference type="EMBL" id="CP036278">
    <property type="protein sequence ID" value="QDU57531.1"/>
    <property type="molecule type" value="Genomic_DNA"/>
</dbReference>
<sequence length="86" mass="9653">MKLQGAIIEEQGVRFAIVVVKQNVVQNHTTADETIQACRPIFAGMPVILMAQDSRGTPTYYGRQDIAKFMENVPLDAVRWKEFTIG</sequence>
<dbReference type="Proteomes" id="UP000315750">
    <property type="component" value="Chromosome"/>
</dbReference>
<keyword evidence="2" id="KW-1185">Reference proteome</keyword>
<dbReference type="AlphaFoldDB" id="A0A518AS31"/>